<dbReference type="SUPFAM" id="SSF52540">
    <property type="entry name" value="P-loop containing nucleoside triphosphate hydrolases"/>
    <property type="match status" value="1"/>
</dbReference>
<keyword evidence="3" id="KW-0067">ATP-binding</keyword>
<dbReference type="EMBL" id="JAHXRI010000007">
    <property type="protein sequence ID" value="MBZ1350992.1"/>
    <property type="molecule type" value="Genomic_DNA"/>
</dbReference>
<protein>
    <submittedName>
        <fullName evidence="3">ATP-binding protein</fullName>
    </submittedName>
</protein>
<dbReference type="AlphaFoldDB" id="A0A953T5K4"/>
<dbReference type="InterPro" id="IPR027417">
    <property type="entry name" value="P-loop_NTPase"/>
</dbReference>
<dbReference type="Pfam" id="PF13173">
    <property type="entry name" value="AAA_14"/>
    <property type="match status" value="1"/>
</dbReference>
<name>A0A953T5K4_9BURK</name>
<feature type="domain" description="DUF4143" evidence="2">
    <location>
        <begin position="178"/>
        <end position="327"/>
    </location>
</feature>
<comment type="caution">
    <text evidence="3">The sequence shown here is derived from an EMBL/GenBank/DDBJ whole genome shotgun (WGS) entry which is preliminary data.</text>
</comment>
<evidence type="ECO:0000259" key="2">
    <source>
        <dbReference type="Pfam" id="PF13635"/>
    </source>
</evidence>
<evidence type="ECO:0000259" key="1">
    <source>
        <dbReference type="Pfam" id="PF13173"/>
    </source>
</evidence>
<dbReference type="InterPro" id="IPR041682">
    <property type="entry name" value="AAA_14"/>
</dbReference>
<evidence type="ECO:0000313" key="3">
    <source>
        <dbReference type="EMBL" id="MBZ1350992.1"/>
    </source>
</evidence>
<sequence length="377" mass="42871">MKRYLDQLVLKDLHRKMVIVTGPRQVGKTTLAKQCMPQFDRSQYFNWDVAQDRRILIDQSWRKDAGLLVLDEIHKMDLWKNWLKGVVDGRPSSQALLVTGSARMDTFRHTGESLAGRFFSYRLHPFSVREWCAVTGAEPSQALSHLIERGGFPEPCTADSDEDANRWRAQYLTGLVRDDVLEFSRLREVGAMRLFVELLRDRVGSPLSLNSIARDLAISPATVSTYLEILQALFIVFTIHPWHRDIARALLKTPKVYFYDTGLVRGDEGVRLENAMATMLQKHAHFLQDSAGREVDLHYLRTKDGVEVDFVLSEKQELTHLIECKASDDRLHSALARFAKQFPDATAVQAVGQLRQQQEKQGVLIVDAASWLADLAA</sequence>
<dbReference type="PANTHER" id="PTHR43566">
    <property type="entry name" value="CONSERVED PROTEIN"/>
    <property type="match status" value="1"/>
</dbReference>
<organism evidence="3 4">
    <name type="scientific">Zwartia hollandica</name>
    <dbReference type="NCBI Taxonomy" id="324606"/>
    <lineage>
        <taxon>Bacteria</taxon>
        <taxon>Pseudomonadati</taxon>
        <taxon>Pseudomonadota</taxon>
        <taxon>Betaproteobacteria</taxon>
        <taxon>Burkholderiales</taxon>
        <taxon>Alcaligenaceae</taxon>
        <taxon>Zwartia</taxon>
    </lineage>
</organism>
<keyword evidence="3" id="KW-0547">Nucleotide-binding</keyword>
<dbReference type="InterPro" id="IPR025420">
    <property type="entry name" value="DUF4143"/>
</dbReference>
<dbReference type="RefSeq" id="WP_259661394.1">
    <property type="nucleotide sequence ID" value="NZ_JAHXRI010000007.1"/>
</dbReference>
<gene>
    <name evidence="3" type="ORF">KZZ10_10080</name>
</gene>
<reference evidence="3" key="1">
    <citation type="submission" date="2021-07" db="EMBL/GenBank/DDBJ databases">
        <title>New genus and species of the family Alcaligenaceae.</title>
        <authorList>
            <person name="Hahn M.W."/>
        </authorList>
    </citation>
    <scope>NUCLEOTIDE SEQUENCE</scope>
    <source>
        <strain evidence="3">LF4-65</strain>
    </source>
</reference>
<keyword evidence="4" id="KW-1185">Reference proteome</keyword>
<evidence type="ECO:0000313" key="4">
    <source>
        <dbReference type="Proteomes" id="UP000739565"/>
    </source>
</evidence>
<accession>A0A953T5K4</accession>
<dbReference type="Pfam" id="PF13635">
    <property type="entry name" value="DUF4143"/>
    <property type="match status" value="1"/>
</dbReference>
<dbReference type="PANTHER" id="PTHR43566:SF1">
    <property type="entry name" value="AAA+ ATPASE DOMAIN-CONTAINING PROTEIN"/>
    <property type="match status" value="1"/>
</dbReference>
<proteinExistence type="predicted"/>
<dbReference type="Proteomes" id="UP000739565">
    <property type="component" value="Unassembled WGS sequence"/>
</dbReference>
<feature type="domain" description="AAA" evidence="1">
    <location>
        <begin position="15"/>
        <end position="131"/>
    </location>
</feature>
<dbReference type="GO" id="GO:0005524">
    <property type="term" value="F:ATP binding"/>
    <property type="evidence" value="ECO:0007669"/>
    <property type="project" value="UniProtKB-KW"/>
</dbReference>